<feature type="compositionally biased region" description="Basic and acidic residues" evidence="1">
    <location>
        <begin position="53"/>
        <end position="69"/>
    </location>
</feature>
<feature type="region of interest" description="Disordered" evidence="1">
    <location>
        <begin position="1"/>
        <end position="69"/>
    </location>
</feature>
<evidence type="ECO:0000256" key="1">
    <source>
        <dbReference type="SAM" id="MobiDB-lite"/>
    </source>
</evidence>
<evidence type="ECO:0000313" key="2">
    <source>
        <dbReference type="EMBL" id="HGG02618.1"/>
    </source>
</evidence>
<gene>
    <name evidence="2" type="ORF">ENR15_18745</name>
</gene>
<organism evidence="2">
    <name type="scientific">Planktothricoides sp. SpSt-374</name>
    <dbReference type="NCBI Taxonomy" id="2282167"/>
    <lineage>
        <taxon>Bacteria</taxon>
        <taxon>Bacillati</taxon>
        <taxon>Cyanobacteriota</taxon>
        <taxon>Cyanophyceae</taxon>
        <taxon>Oscillatoriophycideae</taxon>
        <taxon>Oscillatoriales</taxon>
        <taxon>Oscillatoriaceae</taxon>
        <taxon>Planktothricoides</taxon>
    </lineage>
</organism>
<sequence length="69" mass="7303">MSFVKGLGRNGLLPHPPTPLSQKGRGGLTPLSPSGRGVGGEGKIGRQKLPKLRKADGGRLIERHFPKLP</sequence>
<proteinExistence type="predicted"/>
<comment type="caution">
    <text evidence="2">The sequence shown here is derived from an EMBL/GenBank/DDBJ whole genome shotgun (WGS) entry which is preliminary data.</text>
</comment>
<accession>A0A7C3VP28</accession>
<name>A0A7C3VP28_9CYAN</name>
<reference evidence="2" key="1">
    <citation type="journal article" date="2020" name="mSystems">
        <title>Genome- and Community-Level Interaction Insights into Carbon Utilization and Element Cycling Functions of Hydrothermarchaeota in Hydrothermal Sediment.</title>
        <authorList>
            <person name="Zhou Z."/>
            <person name="Liu Y."/>
            <person name="Xu W."/>
            <person name="Pan J."/>
            <person name="Luo Z.H."/>
            <person name="Li M."/>
        </authorList>
    </citation>
    <scope>NUCLEOTIDE SEQUENCE [LARGE SCALE GENOMIC DNA]</scope>
    <source>
        <strain evidence="2">SpSt-374</strain>
    </source>
</reference>
<dbReference type="EMBL" id="DSPX01000194">
    <property type="protein sequence ID" value="HGG02618.1"/>
    <property type="molecule type" value="Genomic_DNA"/>
</dbReference>
<dbReference type="AlphaFoldDB" id="A0A7C3VP28"/>
<protein>
    <submittedName>
        <fullName evidence="2">Uncharacterized protein</fullName>
    </submittedName>
</protein>